<dbReference type="EMBL" id="CAJJDP010000028">
    <property type="protein sequence ID" value="CAD8153827.1"/>
    <property type="molecule type" value="Genomic_DNA"/>
</dbReference>
<accession>A0A8S1TQJ4</accession>
<protein>
    <submittedName>
        <fullName evidence="1">Uncharacterized protein</fullName>
    </submittedName>
</protein>
<name>A0A8S1TQJ4_PAROT</name>
<dbReference type="OrthoDB" id="309542at2759"/>
<sequence length="209" mass="24754">MNFYEVIEHEDNYVVMKVSKEQFLMFQSMIQSQMTNEVNQVDGVSQDFSRRIVPFFMNQFSIWAKQTNDNSLASVSTILQKLKDEKRSNQKKFELGDLKKIFNPKNSKKYKLVKEAWEAFLSSRHIRDCIQRNQKTKPGSRIQYMVAIQILINELQRPFPYDKFLSKYKKAYQNRILPAEYIQPFSEFCSQSMYQEDENSTIFILGGSC</sequence>
<dbReference type="OMA" id="QYMEAIN"/>
<evidence type="ECO:0000313" key="1">
    <source>
        <dbReference type="EMBL" id="CAD8153827.1"/>
    </source>
</evidence>
<dbReference type="Proteomes" id="UP000683925">
    <property type="component" value="Unassembled WGS sequence"/>
</dbReference>
<evidence type="ECO:0000313" key="2">
    <source>
        <dbReference type="Proteomes" id="UP000683925"/>
    </source>
</evidence>
<dbReference type="AlphaFoldDB" id="A0A8S1TQJ4"/>
<proteinExistence type="predicted"/>
<keyword evidence="2" id="KW-1185">Reference proteome</keyword>
<gene>
    <name evidence="1" type="ORF">POCTA_138.1.T0280222</name>
</gene>
<reference evidence="1" key="1">
    <citation type="submission" date="2021-01" db="EMBL/GenBank/DDBJ databases">
        <authorList>
            <consortium name="Genoscope - CEA"/>
            <person name="William W."/>
        </authorList>
    </citation>
    <scope>NUCLEOTIDE SEQUENCE</scope>
</reference>
<comment type="caution">
    <text evidence="1">The sequence shown here is derived from an EMBL/GenBank/DDBJ whole genome shotgun (WGS) entry which is preliminary data.</text>
</comment>
<organism evidence="1 2">
    <name type="scientific">Paramecium octaurelia</name>
    <dbReference type="NCBI Taxonomy" id="43137"/>
    <lineage>
        <taxon>Eukaryota</taxon>
        <taxon>Sar</taxon>
        <taxon>Alveolata</taxon>
        <taxon>Ciliophora</taxon>
        <taxon>Intramacronucleata</taxon>
        <taxon>Oligohymenophorea</taxon>
        <taxon>Peniculida</taxon>
        <taxon>Parameciidae</taxon>
        <taxon>Paramecium</taxon>
    </lineage>
</organism>